<dbReference type="Proteomes" id="UP000069940">
    <property type="component" value="Unassembled WGS sequence"/>
</dbReference>
<dbReference type="RefSeq" id="XP_062713590.1">
    <property type="nucleotide sequence ID" value="XM_062857606.1"/>
</dbReference>
<evidence type="ECO:0008006" key="3">
    <source>
        <dbReference type="Google" id="ProtNLM"/>
    </source>
</evidence>
<dbReference type="GeneID" id="134290461"/>
<accession>A0ABM1Y8K6</accession>
<dbReference type="PANTHER" id="PTHR47331">
    <property type="entry name" value="PHD-TYPE DOMAIN-CONTAINING PROTEIN"/>
    <property type="match status" value="1"/>
</dbReference>
<reference evidence="1" key="2">
    <citation type="submission" date="2025-05" db="UniProtKB">
        <authorList>
            <consortium name="EnsemblMetazoa"/>
        </authorList>
    </citation>
    <scope>IDENTIFICATION</scope>
    <source>
        <strain evidence="1">Foshan</strain>
    </source>
</reference>
<dbReference type="PANTHER" id="PTHR47331:SF5">
    <property type="entry name" value="RIBONUCLEASE H"/>
    <property type="match status" value="1"/>
</dbReference>
<evidence type="ECO:0000313" key="1">
    <source>
        <dbReference type="EnsemblMetazoa" id="AALFPA23_006781.P8910"/>
    </source>
</evidence>
<dbReference type="CDD" id="cd01644">
    <property type="entry name" value="RT_pepA17"/>
    <property type="match status" value="1"/>
</dbReference>
<organism evidence="1 2">
    <name type="scientific">Aedes albopictus</name>
    <name type="common">Asian tiger mosquito</name>
    <name type="synonym">Stegomyia albopicta</name>
    <dbReference type="NCBI Taxonomy" id="7160"/>
    <lineage>
        <taxon>Eukaryota</taxon>
        <taxon>Metazoa</taxon>
        <taxon>Ecdysozoa</taxon>
        <taxon>Arthropoda</taxon>
        <taxon>Hexapoda</taxon>
        <taxon>Insecta</taxon>
        <taxon>Pterygota</taxon>
        <taxon>Neoptera</taxon>
        <taxon>Endopterygota</taxon>
        <taxon>Diptera</taxon>
        <taxon>Nematocera</taxon>
        <taxon>Culicoidea</taxon>
        <taxon>Culicidae</taxon>
        <taxon>Culicinae</taxon>
        <taxon>Aedini</taxon>
        <taxon>Aedes</taxon>
        <taxon>Stegomyia</taxon>
    </lineage>
</organism>
<proteinExistence type="predicted"/>
<dbReference type="SUPFAM" id="SSF56672">
    <property type="entry name" value="DNA/RNA polymerases"/>
    <property type="match status" value="1"/>
</dbReference>
<dbReference type="Pfam" id="PF05380">
    <property type="entry name" value="Peptidase_A17"/>
    <property type="match status" value="1"/>
</dbReference>
<sequence>MTTDSAQRLKCKTFTDYLRIKGVGSSESTSTNAVIATVSPRSPHRTQFSAAMKFHVLSRVTTCLPCKHVNIRHLKLPSNNTLADPGFNVPGPIDMIIGAEHFYELLMEDRRRLEGSEAVIQKTVFGWIVSGVVEINLAALPQVVSNVNLSEAESTRRIQEQLARFWELETCHVKSTLSIEESACEELFKKTTFRDEAGRFVVSLPKKPDMIGKLGESRSIAVKRFLGLERRLEANPEVKAMYVDFVHEYLLMGHMVKVEELIEDPPAYFLPHHAVIKPDSTTTKLRVVFDASCLTSTGISLNDALMVGPVVQDELYDINIRFRLHIFVVVADVAKMYRMVNMAPADQQYQMIVWRGSPKEPIHSYKLTIVTYGTASAPYLATKCLQTLAEDGTTTHPIGSKVVKKDFYVDDMLSGADSIEEAKQLVAETIDLTNSAGFILRKWRSNSDEVLKGLPAHLRDDGGIKELESSNTTIKTLGMLWDSTDDCYRFKVPQWNAGSTISKRVVLSDTARIFDPLGLVGPIVVTAKIFLQDLWKEQVEWDEPLSEELQNRWLEYRRNLISLESITVPRWVGCNPKCIEVEVHGFSDASEKAYGACLYMRSVWEDDTIAVFLLTSKSKVAPLEDLKRKKKKQTVPRLELSGALLMSHLIARSGGMVHFGCGKIIQYGPRMATLQQMIKLH</sequence>
<protein>
    <recommendedName>
        <fullName evidence="3">Peptidase aspartic putative domain-containing protein</fullName>
    </recommendedName>
</protein>
<reference evidence="2" key="1">
    <citation type="journal article" date="2015" name="Proc. Natl. Acad. Sci. U.S.A.">
        <title>Genome sequence of the Asian Tiger mosquito, Aedes albopictus, reveals insights into its biology, genetics, and evolution.</title>
        <authorList>
            <person name="Chen X.G."/>
            <person name="Jiang X."/>
            <person name="Gu J."/>
            <person name="Xu M."/>
            <person name="Wu Y."/>
            <person name="Deng Y."/>
            <person name="Zhang C."/>
            <person name="Bonizzoni M."/>
            <person name="Dermauw W."/>
            <person name="Vontas J."/>
            <person name="Armbruster P."/>
            <person name="Huang X."/>
            <person name="Yang Y."/>
            <person name="Zhang H."/>
            <person name="He W."/>
            <person name="Peng H."/>
            <person name="Liu Y."/>
            <person name="Wu K."/>
            <person name="Chen J."/>
            <person name="Lirakis M."/>
            <person name="Topalis P."/>
            <person name="Van Leeuwen T."/>
            <person name="Hall A.B."/>
            <person name="Jiang X."/>
            <person name="Thorpe C."/>
            <person name="Mueller R.L."/>
            <person name="Sun C."/>
            <person name="Waterhouse R.M."/>
            <person name="Yan G."/>
            <person name="Tu Z.J."/>
            <person name="Fang X."/>
            <person name="James A.A."/>
        </authorList>
    </citation>
    <scope>NUCLEOTIDE SEQUENCE [LARGE SCALE GENOMIC DNA]</scope>
    <source>
        <strain evidence="2">Foshan</strain>
    </source>
</reference>
<keyword evidence="2" id="KW-1185">Reference proteome</keyword>
<name>A0ABM1Y8K6_AEDAL</name>
<dbReference type="InterPro" id="IPR043502">
    <property type="entry name" value="DNA/RNA_pol_sf"/>
</dbReference>
<dbReference type="EnsemblMetazoa" id="AALFPA23_006781.R8910">
    <property type="protein sequence ID" value="AALFPA23_006781.P8910"/>
    <property type="gene ID" value="AALFPA23_006781"/>
</dbReference>
<evidence type="ECO:0000313" key="2">
    <source>
        <dbReference type="Proteomes" id="UP000069940"/>
    </source>
</evidence>
<dbReference type="InterPro" id="IPR008042">
    <property type="entry name" value="Retrotrans_Pao"/>
</dbReference>